<dbReference type="Gene3D" id="1.10.238.10">
    <property type="entry name" value="EF-hand"/>
    <property type="match status" value="1"/>
</dbReference>
<dbReference type="OrthoDB" id="26525at2759"/>
<dbReference type="PROSITE" id="PS50222">
    <property type="entry name" value="EF_HAND_2"/>
    <property type="match status" value="1"/>
</dbReference>
<comment type="caution">
    <text evidence="3">The sequence shown here is derived from an EMBL/GenBank/DDBJ whole genome shotgun (WGS) entry which is preliminary data.</text>
</comment>
<dbReference type="Pfam" id="PF13202">
    <property type="entry name" value="EF-hand_5"/>
    <property type="match status" value="1"/>
</dbReference>
<sequence>MSHEPFCSSCEITLNILCNLEQNMPFCHFSPVRTLSDISPSLIDELKQWWLTNADADGDGRISKEELRDFLKRQGYWFTSNRTGQFFKHNDFNHNGVIDDDRELTALVEFGLRNLKMKIVKM</sequence>
<dbReference type="InterPro" id="IPR002048">
    <property type="entry name" value="EF_hand_dom"/>
</dbReference>
<keyword evidence="1" id="KW-0106">Calcium</keyword>
<feature type="domain" description="EF-hand" evidence="2">
    <location>
        <begin position="41"/>
        <end position="77"/>
    </location>
</feature>
<dbReference type="SUPFAM" id="SSF47473">
    <property type="entry name" value="EF-hand"/>
    <property type="match status" value="1"/>
</dbReference>
<dbReference type="PROSITE" id="PS00018">
    <property type="entry name" value="EF_HAND_1"/>
    <property type="match status" value="1"/>
</dbReference>
<dbReference type="Proteomes" id="UP001141806">
    <property type="component" value="Unassembled WGS sequence"/>
</dbReference>
<protein>
    <recommendedName>
        <fullName evidence="2">EF-hand domain-containing protein</fullName>
    </recommendedName>
</protein>
<organism evidence="3 4">
    <name type="scientific">Protea cynaroides</name>
    <dbReference type="NCBI Taxonomy" id="273540"/>
    <lineage>
        <taxon>Eukaryota</taxon>
        <taxon>Viridiplantae</taxon>
        <taxon>Streptophyta</taxon>
        <taxon>Embryophyta</taxon>
        <taxon>Tracheophyta</taxon>
        <taxon>Spermatophyta</taxon>
        <taxon>Magnoliopsida</taxon>
        <taxon>Proteales</taxon>
        <taxon>Proteaceae</taxon>
        <taxon>Protea</taxon>
    </lineage>
</organism>
<dbReference type="GO" id="GO:0005509">
    <property type="term" value="F:calcium ion binding"/>
    <property type="evidence" value="ECO:0007669"/>
    <property type="project" value="InterPro"/>
</dbReference>
<evidence type="ECO:0000256" key="1">
    <source>
        <dbReference type="ARBA" id="ARBA00022837"/>
    </source>
</evidence>
<evidence type="ECO:0000313" key="3">
    <source>
        <dbReference type="EMBL" id="KAJ4963408.1"/>
    </source>
</evidence>
<accession>A0A9Q0K6J4</accession>
<dbReference type="InterPro" id="IPR011992">
    <property type="entry name" value="EF-hand-dom_pair"/>
</dbReference>
<evidence type="ECO:0000259" key="2">
    <source>
        <dbReference type="PROSITE" id="PS50222"/>
    </source>
</evidence>
<gene>
    <name evidence="3" type="ORF">NE237_023347</name>
</gene>
<dbReference type="EMBL" id="JAMYWD010000008">
    <property type="protein sequence ID" value="KAJ4963408.1"/>
    <property type="molecule type" value="Genomic_DNA"/>
</dbReference>
<name>A0A9Q0K6J4_9MAGN</name>
<dbReference type="AlphaFoldDB" id="A0A9Q0K6J4"/>
<proteinExistence type="predicted"/>
<dbReference type="InterPro" id="IPR018247">
    <property type="entry name" value="EF_Hand_1_Ca_BS"/>
</dbReference>
<dbReference type="CDD" id="cd00051">
    <property type="entry name" value="EFh"/>
    <property type="match status" value="1"/>
</dbReference>
<reference evidence="3" key="1">
    <citation type="journal article" date="2023" name="Plant J.">
        <title>The genome of the king protea, Protea cynaroides.</title>
        <authorList>
            <person name="Chang J."/>
            <person name="Duong T.A."/>
            <person name="Schoeman C."/>
            <person name="Ma X."/>
            <person name="Roodt D."/>
            <person name="Barker N."/>
            <person name="Li Z."/>
            <person name="Van de Peer Y."/>
            <person name="Mizrachi E."/>
        </authorList>
    </citation>
    <scope>NUCLEOTIDE SEQUENCE</scope>
    <source>
        <tissue evidence="3">Young leaves</tissue>
    </source>
</reference>
<keyword evidence="4" id="KW-1185">Reference proteome</keyword>
<evidence type="ECO:0000313" key="4">
    <source>
        <dbReference type="Proteomes" id="UP001141806"/>
    </source>
</evidence>